<dbReference type="PANTHER" id="PTHR31635">
    <property type="entry name" value="REVERSE TRANSCRIPTASE DOMAIN-CONTAINING PROTEIN-RELATED"/>
    <property type="match status" value="1"/>
</dbReference>
<proteinExistence type="predicted"/>
<protein>
    <recommendedName>
        <fullName evidence="3">Endonuclease/exonuclease/phosphatase domain-containing protein</fullName>
    </recommendedName>
</protein>
<evidence type="ECO:0000313" key="1">
    <source>
        <dbReference type="Ensembl" id="ENSLBEP00000029632.1"/>
    </source>
</evidence>
<organism evidence="1 2">
    <name type="scientific">Labrus bergylta</name>
    <name type="common">ballan wrasse</name>
    <dbReference type="NCBI Taxonomy" id="56723"/>
    <lineage>
        <taxon>Eukaryota</taxon>
        <taxon>Metazoa</taxon>
        <taxon>Chordata</taxon>
        <taxon>Craniata</taxon>
        <taxon>Vertebrata</taxon>
        <taxon>Euteleostomi</taxon>
        <taxon>Actinopterygii</taxon>
        <taxon>Neopterygii</taxon>
        <taxon>Teleostei</taxon>
        <taxon>Neoteleostei</taxon>
        <taxon>Acanthomorphata</taxon>
        <taxon>Eupercaria</taxon>
        <taxon>Labriformes</taxon>
        <taxon>Labridae</taxon>
        <taxon>Labrus</taxon>
    </lineage>
</organism>
<dbReference type="AlphaFoldDB" id="A0A3Q3G9N1"/>
<accession>A0A3Q3G9N1</accession>
<dbReference type="GeneTree" id="ENSGT01150000289511"/>
<dbReference type="Gene3D" id="3.60.10.10">
    <property type="entry name" value="Endonuclease/exonuclease/phosphatase"/>
    <property type="match status" value="1"/>
</dbReference>
<dbReference type="Proteomes" id="UP000261660">
    <property type="component" value="Unplaced"/>
</dbReference>
<evidence type="ECO:0000313" key="2">
    <source>
        <dbReference type="Proteomes" id="UP000261660"/>
    </source>
</evidence>
<sequence length="193" mass="21616">MTSLSVLSWNVQGINRITKRTACLEYIDSKKIDIALIQESHLNKESVNNFSNSKYEEVASSSANDKTKVVLIVTRRSLDMNIIDSGNGTEGRIGFIKVVLANVRIVFVSAYALADYDKRFFKILSNIKLSEAEATDLGAPISLKELWDSLKEMNSGKSPGPDGITTKVYCNFWSELGPMLLKMINKSIEKYFF</sequence>
<name>A0A3Q3G9N1_9LABR</name>
<evidence type="ECO:0008006" key="3">
    <source>
        <dbReference type="Google" id="ProtNLM"/>
    </source>
</evidence>
<reference evidence="1" key="2">
    <citation type="submission" date="2025-09" db="UniProtKB">
        <authorList>
            <consortium name="Ensembl"/>
        </authorList>
    </citation>
    <scope>IDENTIFICATION</scope>
</reference>
<dbReference type="STRING" id="56723.ENSLBEP00000029632"/>
<reference evidence="1" key="1">
    <citation type="submission" date="2025-08" db="UniProtKB">
        <authorList>
            <consortium name="Ensembl"/>
        </authorList>
    </citation>
    <scope>IDENTIFICATION</scope>
</reference>
<dbReference type="Ensembl" id="ENSLBET00000031032.1">
    <property type="protein sequence ID" value="ENSLBEP00000029632.1"/>
    <property type="gene ID" value="ENSLBEG00000022420.1"/>
</dbReference>
<keyword evidence="2" id="KW-1185">Reference proteome</keyword>
<dbReference type="SUPFAM" id="SSF56219">
    <property type="entry name" value="DNase I-like"/>
    <property type="match status" value="1"/>
</dbReference>
<dbReference type="InterPro" id="IPR036691">
    <property type="entry name" value="Endo/exonu/phosph_ase_sf"/>
</dbReference>
<dbReference type="InParanoid" id="A0A3Q3G9N1"/>
<dbReference type="PANTHER" id="PTHR31635:SF196">
    <property type="entry name" value="REVERSE TRANSCRIPTASE DOMAIN-CONTAINING PROTEIN-RELATED"/>
    <property type="match status" value="1"/>
</dbReference>